<evidence type="ECO:0000259" key="2">
    <source>
        <dbReference type="Pfam" id="PF13038"/>
    </source>
</evidence>
<comment type="caution">
    <text evidence="3">The sequence shown here is derived from an EMBL/GenBank/DDBJ whole genome shotgun (WGS) entry which is preliminary data.</text>
</comment>
<dbReference type="EMBL" id="PREZ01000001">
    <property type="protein sequence ID" value="PPA72336.1"/>
    <property type="molecule type" value="Genomic_DNA"/>
</dbReference>
<dbReference type="OrthoDB" id="2989943at2"/>
<evidence type="ECO:0000313" key="3">
    <source>
        <dbReference type="EMBL" id="PPA72336.1"/>
    </source>
</evidence>
<protein>
    <recommendedName>
        <fullName evidence="2">DUF3899 domain-containing protein</fullName>
    </recommendedName>
</protein>
<name>A0A2S5GH76_9BACL</name>
<feature type="transmembrane region" description="Helical" evidence="1">
    <location>
        <begin position="93"/>
        <end position="116"/>
    </location>
</feature>
<accession>A0A2S5GH76</accession>
<dbReference type="Proteomes" id="UP000239047">
    <property type="component" value="Unassembled WGS sequence"/>
</dbReference>
<gene>
    <name evidence="3" type="ORF">C4B60_02880</name>
</gene>
<organism evidence="3 4">
    <name type="scientific">Jeotgalibacillus proteolyticus</name>
    <dbReference type="NCBI Taxonomy" id="2082395"/>
    <lineage>
        <taxon>Bacteria</taxon>
        <taxon>Bacillati</taxon>
        <taxon>Bacillota</taxon>
        <taxon>Bacilli</taxon>
        <taxon>Bacillales</taxon>
        <taxon>Caryophanaceae</taxon>
        <taxon>Jeotgalibacillus</taxon>
    </lineage>
</organism>
<sequence>MNKLVYILLAAGYAVSFLIIILYYKSITLLTFINSTFFTGGFYLFAALIALVLSSGLFDIVANSFRRTFSMAAPMKKEEAEEMRSVSQAISGFPIRSLFISGSIILVSMAIALLLYY</sequence>
<reference evidence="3 4" key="1">
    <citation type="submission" date="2018-02" db="EMBL/GenBank/DDBJ databases">
        <title>Jeotgalibacillus proteolyticum sp. nov. a protease producing bacterium isolated from ocean sediments of Laizhou Bay.</title>
        <authorList>
            <person name="Li Y."/>
        </authorList>
    </citation>
    <scope>NUCLEOTIDE SEQUENCE [LARGE SCALE GENOMIC DNA]</scope>
    <source>
        <strain evidence="3 4">22-7</strain>
    </source>
</reference>
<dbReference type="InterPro" id="IPR025007">
    <property type="entry name" value="DUF3899"/>
</dbReference>
<evidence type="ECO:0000256" key="1">
    <source>
        <dbReference type="SAM" id="Phobius"/>
    </source>
</evidence>
<keyword evidence="1" id="KW-1133">Transmembrane helix</keyword>
<feature type="transmembrane region" description="Helical" evidence="1">
    <location>
        <begin position="36"/>
        <end position="58"/>
    </location>
</feature>
<keyword evidence="1" id="KW-0472">Membrane</keyword>
<dbReference type="AlphaFoldDB" id="A0A2S5GH76"/>
<dbReference type="RefSeq" id="WP_104056486.1">
    <property type="nucleotide sequence ID" value="NZ_PREZ01000001.1"/>
</dbReference>
<keyword evidence="4" id="KW-1185">Reference proteome</keyword>
<feature type="domain" description="DUF3899" evidence="2">
    <location>
        <begin position="33"/>
        <end position="110"/>
    </location>
</feature>
<proteinExistence type="predicted"/>
<feature type="transmembrane region" description="Helical" evidence="1">
    <location>
        <begin position="6"/>
        <end position="24"/>
    </location>
</feature>
<keyword evidence="1" id="KW-0812">Transmembrane</keyword>
<dbReference type="Pfam" id="PF13038">
    <property type="entry name" value="DUF3899"/>
    <property type="match status" value="1"/>
</dbReference>
<evidence type="ECO:0000313" key="4">
    <source>
        <dbReference type="Proteomes" id="UP000239047"/>
    </source>
</evidence>